<dbReference type="Proteomes" id="UP001241377">
    <property type="component" value="Unassembled WGS sequence"/>
</dbReference>
<accession>A0ACC2VX89</accession>
<comment type="caution">
    <text evidence="1">The sequence shown here is derived from an EMBL/GenBank/DDBJ whole genome shotgun (WGS) entry which is preliminary data.</text>
</comment>
<gene>
    <name evidence="1" type="ORF">QFC19_004265</name>
</gene>
<sequence>MLSPKEKKDKVVRSTDIDALSCRLSANSKGYFDPPDPFIDVLVQSYKKYLRFTSGYSNLSAGRVTRTSFSESKLPIINNGTYLRTRLVDLIIEKFIQKFNDVQIVSLGGGSDTRAFRLLEKYPAKLRYIEIDFEDSCRIKKLSIVNDSNLSRITNCALPKLDPTSKEEFQSINSNYDSERYCLLGIDLRQLPHAGSPEAELLYSILDKLKPTLILSECVLCYLSEEENAAVVQFWVKTFKESTTYLSFLMYEPMSLNDSFGETMATNLATRGINLMTFQKFPTLASKVSFLVDECGLKRAFATDIATLGGYNETHQHGEWIDTVDRNRIRQLELIDEVEEFVLLFKHYCICFGEYSQSTSLSLVEDISQYQWVCSKSL</sequence>
<reference evidence="1" key="1">
    <citation type="submission" date="2023-04" db="EMBL/GenBank/DDBJ databases">
        <title>Draft Genome sequencing of Naganishia species isolated from polar environments using Oxford Nanopore Technology.</title>
        <authorList>
            <person name="Leo P."/>
            <person name="Venkateswaran K."/>
        </authorList>
    </citation>
    <scope>NUCLEOTIDE SEQUENCE</scope>
    <source>
        <strain evidence="1">MNA-CCFEE 5261</strain>
    </source>
</reference>
<evidence type="ECO:0000313" key="2">
    <source>
        <dbReference type="Proteomes" id="UP001241377"/>
    </source>
</evidence>
<name>A0ACC2VX89_9TREE</name>
<proteinExistence type="predicted"/>
<organism evidence="1 2">
    <name type="scientific">Naganishia cerealis</name>
    <dbReference type="NCBI Taxonomy" id="610337"/>
    <lineage>
        <taxon>Eukaryota</taxon>
        <taxon>Fungi</taxon>
        <taxon>Dikarya</taxon>
        <taxon>Basidiomycota</taxon>
        <taxon>Agaricomycotina</taxon>
        <taxon>Tremellomycetes</taxon>
        <taxon>Filobasidiales</taxon>
        <taxon>Filobasidiaceae</taxon>
        <taxon>Naganishia</taxon>
    </lineage>
</organism>
<keyword evidence="2" id="KW-1185">Reference proteome</keyword>
<dbReference type="EMBL" id="JASBWR010000045">
    <property type="protein sequence ID" value="KAJ9103497.1"/>
    <property type="molecule type" value="Genomic_DNA"/>
</dbReference>
<protein>
    <submittedName>
        <fullName evidence="1">Uncharacterized protein</fullName>
    </submittedName>
</protein>
<evidence type="ECO:0000313" key="1">
    <source>
        <dbReference type="EMBL" id="KAJ9103497.1"/>
    </source>
</evidence>